<dbReference type="InterPro" id="IPR007730">
    <property type="entry name" value="SPOR-like_dom"/>
</dbReference>
<gene>
    <name evidence="4" type="ORF">EVB03_08910</name>
</gene>
<feature type="region of interest" description="Disordered" evidence="1">
    <location>
        <begin position="1"/>
        <end position="20"/>
    </location>
</feature>
<dbReference type="InterPro" id="IPR036680">
    <property type="entry name" value="SPOR-like_sf"/>
</dbReference>
<dbReference type="Pfam" id="PF05036">
    <property type="entry name" value="SPOR"/>
    <property type="match status" value="1"/>
</dbReference>
<evidence type="ECO:0000256" key="1">
    <source>
        <dbReference type="SAM" id="MobiDB-lite"/>
    </source>
</evidence>
<keyword evidence="2" id="KW-0472">Membrane</keyword>
<evidence type="ECO:0000313" key="4">
    <source>
        <dbReference type="EMBL" id="RZO19147.1"/>
    </source>
</evidence>
<accession>A0A520MD59</accession>
<dbReference type="GO" id="GO:0030428">
    <property type="term" value="C:cell septum"/>
    <property type="evidence" value="ECO:0007669"/>
    <property type="project" value="TreeGrafter"/>
</dbReference>
<sequence length="169" mass="18588">MAHSSKNKSGRNSNKSTGTSSRPAFISGLFIGALIMYILPPMLDSETKLDTDTVTDIVDKADIQELKFDFYELLKDDEIMVSPESTEIEQDSQYVLQVGSFKSAQDAENLKVQLLLMNLSAESESVKGKSGVVWHRVLVGPFANTSKMASARAKLAQNDIDSLLLKRSL</sequence>
<dbReference type="InterPro" id="IPR052521">
    <property type="entry name" value="Cell_div_SPOR-domain"/>
</dbReference>
<keyword evidence="2" id="KW-1133">Transmembrane helix</keyword>
<proteinExistence type="predicted"/>
<dbReference type="GO" id="GO:0032153">
    <property type="term" value="C:cell division site"/>
    <property type="evidence" value="ECO:0007669"/>
    <property type="project" value="TreeGrafter"/>
</dbReference>
<name>A0A520MD59_9GAMM</name>
<evidence type="ECO:0000313" key="5">
    <source>
        <dbReference type="Proteomes" id="UP000315889"/>
    </source>
</evidence>
<dbReference type="Gene3D" id="3.30.70.1070">
    <property type="entry name" value="Sporulation related repeat"/>
    <property type="match status" value="1"/>
</dbReference>
<keyword evidence="2" id="KW-0812">Transmembrane</keyword>
<dbReference type="GO" id="GO:0032506">
    <property type="term" value="P:cytokinetic process"/>
    <property type="evidence" value="ECO:0007669"/>
    <property type="project" value="TreeGrafter"/>
</dbReference>
<reference evidence="4 5" key="1">
    <citation type="submission" date="2019-02" db="EMBL/GenBank/DDBJ databases">
        <title>Prokaryotic population dynamics and viral predation in marine succession experiment using metagenomics: the confinement effect.</title>
        <authorList>
            <person name="Haro-Moreno J.M."/>
            <person name="Rodriguez-Valera F."/>
            <person name="Lopez-Perez M."/>
        </authorList>
    </citation>
    <scope>NUCLEOTIDE SEQUENCE [LARGE SCALE GENOMIC DNA]</scope>
    <source>
        <strain evidence="4">MED-G170</strain>
    </source>
</reference>
<organism evidence="4 5">
    <name type="scientific">SAR92 clade bacterium</name>
    <dbReference type="NCBI Taxonomy" id="2315479"/>
    <lineage>
        <taxon>Bacteria</taxon>
        <taxon>Pseudomonadati</taxon>
        <taxon>Pseudomonadota</taxon>
        <taxon>Gammaproteobacteria</taxon>
        <taxon>Cellvibrionales</taxon>
        <taxon>Porticoccaceae</taxon>
        <taxon>SAR92 clade</taxon>
    </lineage>
</organism>
<dbReference type="PANTHER" id="PTHR38687:SF1">
    <property type="entry name" value="CELL DIVISION PROTEIN DEDD"/>
    <property type="match status" value="1"/>
</dbReference>
<dbReference type="Proteomes" id="UP000315889">
    <property type="component" value="Unassembled WGS sequence"/>
</dbReference>
<dbReference type="SUPFAM" id="SSF110997">
    <property type="entry name" value="Sporulation related repeat"/>
    <property type="match status" value="1"/>
</dbReference>
<dbReference type="PANTHER" id="PTHR38687">
    <property type="entry name" value="CELL DIVISION PROTEIN DEDD-RELATED"/>
    <property type="match status" value="1"/>
</dbReference>
<evidence type="ECO:0000256" key="2">
    <source>
        <dbReference type="SAM" id="Phobius"/>
    </source>
</evidence>
<dbReference type="AlphaFoldDB" id="A0A520MD59"/>
<feature type="transmembrane region" description="Helical" evidence="2">
    <location>
        <begin position="21"/>
        <end position="39"/>
    </location>
</feature>
<dbReference type="GO" id="GO:0042834">
    <property type="term" value="F:peptidoglycan binding"/>
    <property type="evidence" value="ECO:0007669"/>
    <property type="project" value="InterPro"/>
</dbReference>
<evidence type="ECO:0000259" key="3">
    <source>
        <dbReference type="PROSITE" id="PS51724"/>
    </source>
</evidence>
<feature type="domain" description="SPOR" evidence="3">
    <location>
        <begin position="88"/>
        <end position="168"/>
    </location>
</feature>
<comment type="caution">
    <text evidence="4">The sequence shown here is derived from an EMBL/GenBank/DDBJ whole genome shotgun (WGS) entry which is preliminary data.</text>
</comment>
<protein>
    <recommendedName>
        <fullName evidence="3">SPOR domain-containing protein</fullName>
    </recommendedName>
</protein>
<dbReference type="EMBL" id="SHBP01000018">
    <property type="protein sequence ID" value="RZO19147.1"/>
    <property type="molecule type" value="Genomic_DNA"/>
</dbReference>
<dbReference type="PROSITE" id="PS51724">
    <property type="entry name" value="SPOR"/>
    <property type="match status" value="1"/>
</dbReference>